<evidence type="ECO:0000256" key="2">
    <source>
        <dbReference type="SAM" id="SignalP"/>
    </source>
</evidence>
<sequence length="175" mass="18699">MRITRNRGLVFLAGLMLVGGLAACAPTPDAADESPDLDSASQEQEFDDWQLAWEKCMKDEGVDLSQFMAKAGSDGEETEVAPEPPSDADIAAMDDAREVCDEKLGDPPTRPDMPSDDEMNEMMLTFAQCMRDAGYDFPDPEPGPAGTTAAMPMGDYDPADMDACMTEAGFPGAEG</sequence>
<dbReference type="PROSITE" id="PS51257">
    <property type="entry name" value="PROKAR_LIPOPROTEIN"/>
    <property type="match status" value="1"/>
</dbReference>
<name>A0AAU7VRL3_9MICO</name>
<feature type="region of interest" description="Disordered" evidence="1">
    <location>
        <begin position="69"/>
        <end position="88"/>
    </location>
</feature>
<keyword evidence="2" id="KW-0732">Signal</keyword>
<feature type="region of interest" description="Disordered" evidence="1">
    <location>
        <begin position="132"/>
        <end position="154"/>
    </location>
</feature>
<feature type="chain" id="PRO_5043347140" description="Lipoprotein" evidence="2">
    <location>
        <begin position="31"/>
        <end position="175"/>
    </location>
</feature>
<organism evidence="3">
    <name type="scientific">Microbacterium sp. A8/3-1</name>
    <dbReference type="NCBI Taxonomy" id="3160749"/>
    <lineage>
        <taxon>Bacteria</taxon>
        <taxon>Bacillati</taxon>
        <taxon>Actinomycetota</taxon>
        <taxon>Actinomycetes</taxon>
        <taxon>Micrococcales</taxon>
        <taxon>Microbacteriaceae</taxon>
        <taxon>Microbacterium</taxon>
    </lineage>
</organism>
<dbReference type="EMBL" id="CP158357">
    <property type="protein sequence ID" value="XBX76721.1"/>
    <property type="molecule type" value="Genomic_DNA"/>
</dbReference>
<reference evidence="3" key="1">
    <citation type="submission" date="2024-06" db="EMBL/GenBank/DDBJ databases">
        <title>Draft genome sequence of Microbacterium sp. strain A8/3-1, isolated from Oxytropis tragacanthoides Fisch. ex DC. Root nodules in the Altai region of Russia.</title>
        <authorList>
            <person name="Sazanova A."/>
            <person name="Guro P."/>
            <person name="Kuznetsova I."/>
            <person name="Belimov A."/>
            <person name="Safronova V."/>
        </authorList>
    </citation>
    <scope>NUCLEOTIDE SEQUENCE</scope>
    <source>
        <strain evidence="3">A8/3-1</strain>
    </source>
</reference>
<gene>
    <name evidence="3" type="ORF">ABS642_12450</name>
</gene>
<accession>A0AAU7VRL3</accession>
<dbReference type="RefSeq" id="WP_350350316.1">
    <property type="nucleotide sequence ID" value="NZ_CP158357.1"/>
</dbReference>
<evidence type="ECO:0000256" key="1">
    <source>
        <dbReference type="SAM" id="MobiDB-lite"/>
    </source>
</evidence>
<evidence type="ECO:0000313" key="3">
    <source>
        <dbReference type="EMBL" id="XBX76721.1"/>
    </source>
</evidence>
<feature type="signal peptide" evidence="2">
    <location>
        <begin position="1"/>
        <end position="30"/>
    </location>
</feature>
<proteinExistence type="predicted"/>
<dbReference type="AlphaFoldDB" id="A0AAU7VRL3"/>
<protein>
    <recommendedName>
        <fullName evidence="4">Lipoprotein</fullName>
    </recommendedName>
</protein>
<evidence type="ECO:0008006" key="4">
    <source>
        <dbReference type="Google" id="ProtNLM"/>
    </source>
</evidence>